<comment type="similarity">
    <text evidence="2">Belongs to the G-protein coupled receptor 2 family. Adhesion G-protein coupled receptor (ADGR) subfamily.</text>
</comment>
<dbReference type="EMBL" id="OY660880">
    <property type="protein sequence ID" value="CAJ1077600.1"/>
    <property type="molecule type" value="Genomic_DNA"/>
</dbReference>
<dbReference type="GO" id="GO:0004930">
    <property type="term" value="F:G protein-coupled receptor activity"/>
    <property type="evidence" value="ECO:0007669"/>
    <property type="project" value="InterPro"/>
</dbReference>
<feature type="region of interest" description="Disordered" evidence="8">
    <location>
        <begin position="513"/>
        <end position="640"/>
    </location>
</feature>
<dbReference type="Pfam" id="PF00002">
    <property type="entry name" value="7tm_2"/>
    <property type="match status" value="1"/>
</dbReference>
<sequence>MGSKASHTHVREKRDASLNPSSFIVEITINGSDLESLRAALNSLNFPVMINNTAEITSIEITTGTRYFIMLLQFLTLSVAVLLTLINFLLKVCSSTNTSGFQCRCQENFAWSRNVCLKYGVCDPIVSDTCGCITALPNESQSCQSNRSQTELDIEVVLELNIPDFSLFQSIRNSLKNLKLPVNNQSIQLEAIDLTTVCFGDPSPESQFQCQCEEQYAWSCDMCTNFTRCNNATEQTCTCINGDPGEDFFPNLTTVLNTTTVPNTTALTMTTVPTTLEGKYFNLLELDIPDSSFNISNLRDSLRNLTLPFNIKQSIQLEAIILTTVCFGDPSPESQFQCQCEEQYAWSCDMCTNFTRCNNATEQTCTCINGDPGEDFCKPITGKHLGPSFILANVTVLLTVLELDIPDSSFNISNLRDSLRNLTLPFNIKQSIQLEAIILTTVCFGDPSPESQFQCQCEEQYAWSCDMCTNFTRCNNATEQTCTCINGIPVREFCKPITATVSITTTVSTTTVPSTTVSTTSTVPSTTVPTTSTVPSTTVSTTSTVPSTTVSTMSTVPSTTVPTTSTVPSTTVSTTSTVPSTTVSTMSTVPSTTVPTTSTVPSTTVSTTSTVPSTTVPTTSTVPSTTVSTTSTVPSTTVSTTSTVPVTTVPITTVPTTVEVRNFNLTLEEDYDPKFNDPTSEIYINSNRTIQEQCRTHILGLQGANIVQIMRGSTIVEYSVRATEFPDDQIKALKSGVFLKTSETYRDENLKTFEVITGENATLSCDPPLEGLGFGDDVQAKWRVKDKEIKNDSLYSVQQRENGTFTLLIKHFLGRVNDVIITGSIFMIRWQSGSRPGLNLQAFTRCNSNVNLTCSVDRNYVAELIWNGKPEANRLQMLISCLQILSTDTNGFFCMYVLAQIQLSNLRINSQTFSFSPVQFQCNDTIYGLGNPGNRSEANACNPDETGTKTAECQQTGEWLVVEETCILQPINNLLEESKFLSAITLPGFLKELKEVTEDFTNEVLNSSLNINATVEILAAVANSSIEIGQPEMTNILITVGILTTEAAQNTWESLNDNSGNTLPNSTAEGISSRLLWSVENITERLVNKSFSISTEFIILNRTTYNDSFDGEFNSSVEIELRENDEETKFITVITFLSLENVLPAREETNSSIFDINGRVVLVKSSGSDDISVNITLTFDIINDTLGNPQCVFWNFTLFEGLGGWDDEGCMLERQGNGTVTCNCNHRTSFSILMSPKVPDCKACSIITFIGIGVSMASLVITLIIEVVIWKKIRKNTTSYLRHVSIVNIAVSLLIADIWFIVGGSLSKGGHFPDSTNSEDETRNEAACSSATFFIHFFYLALFFWMLASALLLFYRTVSVFGGGLSKRSMLAIGFCLGYGAPLIIAVITIAVLAPSEKYTDDTVCWLSWDKPDSKPKALLAFVIPALLIVVINLIILIVIITKMLRRRAVRDASQAAERNVLLVIARSLAVLTPIFGLTWGLGIGTLVDQRNIGIHIAFSFFNSLQGFFVLVFGLLLDKKVRSEIAIKSLTSVSGGTRVKHQCRKLVLGGIRLFAAVEKRKR</sequence>
<evidence type="ECO:0000313" key="13">
    <source>
        <dbReference type="Proteomes" id="UP001178508"/>
    </source>
</evidence>
<dbReference type="SMART" id="SM00303">
    <property type="entry name" value="GPS"/>
    <property type="match status" value="1"/>
</dbReference>
<evidence type="ECO:0000256" key="8">
    <source>
        <dbReference type="SAM" id="MobiDB-lite"/>
    </source>
</evidence>
<feature type="transmembrane region" description="Helical" evidence="9">
    <location>
        <begin position="1418"/>
        <end position="1441"/>
    </location>
</feature>
<keyword evidence="5 9" id="KW-0472">Membrane</keyword>
<dbReference type="FunFam" id="1.20.1070.10:FF:000058">
    <property type="entry name" value="Adhesion G protein-coupled receptor F5"/>
    <property type="match status" value="1"/>
</dbReference>
<gene>
    <name evidence="12" type="ORF">XNOV1_A013573</name>
</gene>
<proteinExistence type="inferred from homology"/>
<feature type="transmembrane region" description="Helical" evidence="9">
    <location>
        <begin position="1370"/>
        <end position="1394"/>
    </location>
</feature>
<feature type="transmembrane region" description="Helical" evidence="9">
    <location>
        <begin position="1280"/>
        <end position="1302"/>
    </location>
</feature>
<feature type="transmembrane region" description="Helical" evidence="9">
    <location>
        <begin position="67"/>
        <end position="90"/>
    </location>
</feature>
<dbReference type="Pfam" id="PF25387">
    <property type="entry name" value="ADGRF3_N"/>
    <property type="match status" value="4"/>
</dbReference>
<dbReference type="Proteomes" id="UP001178508">
    <property type="component" value="Chromosome 17"/>
</dbReference>
<dbReference type="InterPro" id="IPR057400">
    <property type="entry name" value="ADGRF3/5_N"/>
</dbReference>
<dbReference type="InterPro" id="IPR000203">
    <property type="entry name" value="GPS"/>
</dbReference>
<evidence type="ECO:0000256" key="1">
    <source>
        <dbReference type="ARBA" id="ARBA00004141"/>
    </source>
</evidence>
<dbReference type="InterPro" id="IPR017981">
    <property type="entry name" value="GPCR_2-like_7TM"/>
</dbReference>
<dbReference type="PRINTS" id="PR00249">
    <property type="entry name" value="GPCRSECRETIN"/>
</dbReference>
<name>A0AAV1GUW3_XYRNO</name>
<dbReference type="PROSITE" id="PS50261">
    <property type="entry name" value="G_PROTEIN_RECEP_F2_4"/>
    <property type="match status" value="1"/>
</dbReference>
<dbReference type="Gene3D" id="2.60.220.50">
    <property type="match status" value="1"/>
</dbReference>
<evidence type="ECO:0000259" key="11">
    <source>
        <dbReference type="PROSITE" id="PS50261"/>
    </source>
</evidence>
<feature type="transmembrane region" description="Helical" evidence="9">
    <location>
        <begin position="1493"/>
        <end position="1517"/>
    </location>
</feature>
<evidence type="ECO:0000259" key="10">
    <source>
        <dbReference type="PROSITE" id="PS50221"/>
    </source>
</evidence>
<keyword evidence="13" id="KW-1185">Reference proteome</keyword>
<keyword evidence="3 9" id="KW-0812">Transmembrane</keyword>
<organism evidence="12 13">
    <name type="scientific">Xyrichtys novacula</name>
    <name type="common">Pearly razorfish</name>
    <name type="synonym">Hemipteronotus novacula</name>
    <dbReference type="NCBI Taxonomy" id="13765"/>
    <lineage>
        <taxon>Eukaryota</taxon>
        <taxon>Metazoa</taxon>
        <taxon>Chordata</taxon>
        <taxon>Craniata</taxon>
        <taxon>Vertebrata</taxon>
        <taxon>Euteleostomi</taxon>
        <taxon>Actinopterygii</taxon>
        <taxon>Neopterygii</taxon>
        <taxon>Teleostei</taxon>
        <taxon>Neoteleostei</taxon>
        <taxon>Acanthomorphata</taxon>
        <taxon>Eupercaria</taxon>
        <taxon>Labriformes</taxon>
        <taxon>Labridae</taxon>
        <taxon>Xyrichtys</taxon>
    </lineage>
</organism>
<keyword evidence="7" id="KW-0325">Glycoprotein</keyword>
<evidence type="ECO:0000256" key="3">
    <source>
        <dbReference type="ARBA" id="ARBA00022692"/>
    </source>
</evidence>
<evidence type="ECO:0000256" key="6">
    <source>
        <dbReference type="ARBA" id="ARBA00023157"/>
    </source>
</evidence>
<feature type="transmembrane region" description="Helical" evidence="9">
    <location>
        <begin position="1246"/>
        <end position="1268"/>
    </location>
</feature>
<dbReference type="InterPro" id="IPR057244">
    <property type="entry name" value="GAIN_B"/>
</dbReference>
<evidence type="ECO:0000256" key="9">
    <source>
        <dbReference type="SAM" id="Phobius"/>
    </source>
</evidence>
<feature type="transmembrane region" description="Helical" evidence="9">
    <location>
        <begin position="1333"/>
        <end position="1358"/>
    </location>
</feature>
<protein>
    <submittedName>
        <fullName evidence="12">Adhesion G protein-coupled receptor F5 isoform X23</fullName>
    </submittedName>
</protein>
<dbReference type="SUPFAM" id="SSF81321">
    <property type="entry name" value="Family A G protein-coupled receptor-like"/>
    <property type="match status" value="1"/>
</dbReference>
<dbReference type="GO" id="GO:0016020">
    <property type="term" value="C:membrane"/>
    <property type="evidence" value="ECO:0007669"/>
    <property type="project" value="UniProtKB-SubCell"/>
</dbReference>
<evidence type="ECO:0000313" key="12">
    <source>
        <dbReference type="EMBL" id="CAJ1077600.1"/>
    </source>
</evidence>
<reference evidence="12" key="1">
    <citation type="submission" date="2023-08" db="EMBL/GenBank/DDBJ databases">
        <authorList>
            <person name="Alioto T."/>
            <person name="Alioto T."/>
            <person name="Gomez Garrido J."/>
        </authorList>
    </citation>
    <scope>NUCLEOTIDE SEQUENCE</scope>
</reference>
<feature type="domain" description="G-protein coupled receptors family 2 profile 2" evidence="11">
    <location>
        <begin position="1244"/>
        <end position="1518"/>
    </location>
</feature>
<evidence type="ECO:0000256" key="7">
    <source>
        <dbReference type="ARBA" id="ARBA00023180"/>
    </source>
</evidence>
<accession>A0AAV1GUW3</accession>
<dbReference type="Gene3D" id="1.20.1070.10">
    <property type="entry name" value="Rhodopsin 7-helix transmembrane proteins"/>
    <property type="match status" value="1"/>
</dbReference>
<feature type="transmembrane region" description="Helical" evidence="9">
    <location>
        <begin position="1461"/>
        <end position="1481"/>
    </location>
</feature>
<dbReference type="InterPro" id="IPR046338">
    <property type="entry name" value="GAIN_dom_sf"/>
</dbReference>
<evidence type="ECO:0000256" key="2">
    <source>
        <dbReference type="ARBA" id="ARBA00007343"/>
    </source>
</evidence>
<keyword evidence="12" id="KW-0675">Receptor</keyword>
<comment type="subcellular location">
    <subcellularLocation>
        <location evidence="1">Membrane</location>
        <topology evidence="1">Multi-pass membrane protein</topology>
    </subcellularLocation>
</comment>
<dbReference type="Pfam" id="PF01825">
    <property type="entry name" value="GPS"/>
    <property type="match status" value="1"/>
</dbReference>
<evidence type="ECO:0000256" key="4">
    <source>
        <dbReference type="ARBA" id="ARBA00022989"/>
    </source>
</evidence>
<dbReference type="GO" id="GO:0007166">
    <property type="term" value="P:cell surface receptor signaling pathway"/>
    <property type="evidence" value="ECO:0007669"/>
    <property type="project" value="InterPro"/>
</dbReference>
<dbReference type="GO" id="GO:0007189">
    <property type="term" value="P:adenylate cyclase-activating G protein-coupled receptor signaling pathway"/>
    <property type="evidence" value="ECO:0007669"/>
    <property type="project" value="TreeGrafter"/>
</dbReference>
<keyword evidence="4 9" id="KW-1133">Transmembrane helix</keyword>
<dbReference type="PROSITE" id="PS50221">
    <property type="entry name" value="GAIN_B"/>
    <property type="match status" value="1"/>
</dbReference>
<dbReference type="PANTHER" id="PTHR45813">
    <property type="entry name" value="IG-LIKE DOMAIN-CONTAINING PROTEIN"/>
    <property type="match status" value="1"/>
</dbReference>
<keyword evidence="6" id="KW-1015">Disulfide bond</keyword>
<evidence type="ECO:0000256" key="5">
    <source>
        <dbReference type="ARBA" id="ARBA00023136"/>
    </source>
</evidence>
<feature type="domain" description="GAIN-B" evidence="10">
    <location>
        <begin position="1089"/>
        <end position="1240"/>
    </location>
</feature>
<dbReference type="InterPro" id="IPR000832">
    <property type="entry name" value="GPCR_2_secretin-like"/>
</dbReference>
<dbReference type="InterPro" id="IPR051587">
    <property type="entry name" value="Adhesion_GPCR"/>
</dbReference>
<dbReference type="PANTHER" id="PTHR45813:SF4">
    <property type="entry name" value="ADHESION G PROTEIN-COUPLED RECEPTOR F5"/>
    <property type="match status" value="1"/>
</dbReference>